<sequence>MEHFAPAVQLGLTATPRRKDNVDTYDYFGEPVYEYSLHTGIEDGFLTPFRVREYTTRMDKYIYTGDDEVLIGEVEEGREYTEADFNRKLVIQAREKYRVELFLQAVDQRQKALVFCATQAHAALILDLINQLSDSLHADYCQRVTADDGARGEKALKEFQDDERTLPTILTTSQKLSTGVDASEVRHVVLLRPVNSMVEFKQIIGRGTRLHDGKEYFTIHDYVEAYQHFQDPEWDGPPQDQTTSRPYVAPEDRRVEEVADEGLNELALCPDCDNHPCVCERPRREITEIRLSPHKVVQIDSMVRTMFYDSSGRVISAEAFLHQLFGDLSELLKDEDELRRLWSRPETRRKLLQTLEEAGYSDAQLEDLRRLVQAENSDLFDVLRYVAYSKKVLPRLERATRARAYLSDYDANQQEFLNFVLDQYVKAGYEELDDSRLGALLVLKYHSVPDAKRVLGNPATIRQAFIELQGGLYRESA</sequence>
<dbReference type="PANTHER" id="PTHR47396">
    <property type="entry name" value="TYPE I RESTRICTION ENZYME ECOKI R PROTEIN"/>
    <property type="match status" value="1"/>
</dbReference>
<accession>A0A840E8U5</accession>
<dbReference type="SUPFAM" id="SSF52540">
    <property type="entry name" value="P-loop containing nucleoside triphosphate hydrolases"/>
    <property type="match status" value="1"/>
</dbReference>
<dbReference type="Pfam" id="PF00271">
    <property type="entry name" value="Helicase_C"/>
    <property type="match status" value="1"/>
</dbReference>
<reference evidence="2 3" key="1">
    <citation type="submission" date="2020-08" db="EMBL/GenBank/DDBJ databases">
        <title>Genomic Encyclopedia of Type Strains, Phase IV (KMG-IV): sequencing the most valuable type-strain genomes for metagenomic binning, comparative biology and taxonomic classification.</title>
        <authorList>
            <person name="Goeker M."/>
        </authorList>
    </citation>
    <scope>NUCLEOTIDE SEQUENCE [LARGE SCALE GENOMIC DNA]</scope>
    <source>
        <strain evidence="2 3">DSM 105137</strain>
    </source>
</reference>
<proteinExistence type="predicted"/>
<dbReference type="InterPro" id="IPR050742">
    <property type="entry name" value="Helicase_Restrict-Modif_Enz"/>
</dbReference>
<dbReference type="CDD" id="cd18799">
    <property type="entry name" value="SF2_C_EcoAI-like"/>
    <property type="match status" value="1"/>
</dbReference>
<evidence type="ECO:0000313" key="2">
    <source>
        <dbReference type="EMBL" id="MBB4079747.1"/>
    </source>
</evidence>
<organism evidence="2 3">
    <name type="scientific">Neolewinella aquimaris</name>
    <dbReference type="NCBI Taxonomy" id="1835722"/>
    <lineage>
        <taxon>Bacteria</taxon>
        <taxon>Pseudomonadati</taxon>
        <taxon>Bacteroidota</taxon>
        <taxon>Saprospiria</taxon>
        <taxon>Saprospirales</taxon>
        <taxon>Lewinellaceae</taxon>
        <taxon>Neolewinella</taxon>
    </lineage>
</organism>
<dbReference type="Pfam" id="PF08463">
    <property type="entry name" value="EcoEI_R_C"/>
    <property type="match status" value="1"/>
</dbReference>
<gene>
    <name evidence="2" type="ORF">GGR28_002372</name>
</gene>
<evidence type="ECO:0000313" key="3">
    <source>
        <dbReference type="Proteomes" id="UP000576209"/>
    </source>
</evidence>
<dbReference type="GO" id="GO:0003677">
    <property type="term" value="F:DNA binding"/>
    <property type="evidence" value="ECO:0007669"/>
    <property type="project" value="InterPro"/>
</dbReference>
<keyword evidence="2" id="KW-0378">Hydrolase</keyword>
<keyword evidence="3" id="KW-1185">Reference proteome</keyword>
<dbReference type="GO" id="GO:0005829">
    <property type="term" value="C:cytosol"/>
    <property type="evidence" value="ECO:0007669"/>
    <property type="project" value="TreeGrafter"/>
</dbReference>
<dbReference type="EMBL" id="JACIFF010000005">
    <property type="protein sequence ID" value="MBB4079747.1"/>
    <property type="molecule type" value="Genomic_DNA"/>
</dbReference>
<keyword evidence="2" id="KW-0255">Endonuclease</keyword>
<name>A0A840E8U5_9BACT</name>
<keyword evidence="2" id="KW-0540">Nuclease</keyword>
<dbReference type="RefSeq" id="WP_183495974.1">
    <property type="nucleotide sequence ID" value="NZ_JACIFF010000005.1"/>
</dbReference>
<dbReference type="InterPro" id="IPR013670">
    <property type="entry name" value="EcoEI_R_C_dom"/>
</dbReference>
<dbReference type="Gene3D" id="3.40.50.300">
    <property type="entry name" value="P-loop containing nucleotide triphosphate hydrolases"/>
    <property type="match status" value="2"/>
</dbReference>
<dbReference type="PROSITE" id="PS51194">
    <property type="entry name" value="HELICASE_CTER"/>
    <property type="match status" value="1"/>
</dbReference>
<dbReference type="InterPro" id="IPR001650">
    <property type="entry name" value="Helicase_C-like"/>
</dbReference>
<dbReference type="GO" id="GO:0004519">
    <property type="term" value="F:endonuclease activity"/>
    <property type="evidence" value="ECO:0007669"/>
    <property type="project" value="UniProtKB-KW"/>
</dbReference>
<dbReference type="InterPro" id="IPR027417">
    <property type="entry name" value="P-loop_NTPase"/>
</dbReference>
<dbReference type="GO" id="GO:0006304">
    <property type="term" value="P:DNA modification"/>
    <property type="evidence" value="ECO:0007669"/>
    <property type="project" value="InterPro"/>
</dbReference>
<dbReference type="AlphaFoldDB" id="A0A840E8U5"/>
<dbReference type="Proteomes" id="UP000576209">
    <property type="component" value="Unassembled WGS sequence"/>
</dbReference>
<feature type="domain" description="Helicase C-terminal" evidence="1">
    <location>
        <begin position="98"/>
        <end position="256"/>
    </location>
</feature>
<protein>
    <submittedName>
        <fullName evidence="2">Type I site-specific restriction endonuclease</fullName>
    </submittedName>
</protein>
<dbReference type="PANTHER" id="PTHR47396:SF1">
    <property type="entry name" value="ATP-DEPENDENT HELICASE IRC3-RELATED"/>
    <property type="match status" value="1"/>
</dbReference>
<comment type="caution">
    <text evidence="2">The sequence shown here is derived from an EMBL/GenBank/DDBJ whole genome shotgun (WGS) entry which is preliminary data.</text>
</comment>
<evidence type="ECO:0000259" key="1">
    <source>
        <dbReference type="PROSITE" id="PS51194"/>
    </source>
</evidence>